<evidence type="ECO:0000313" key="6">
    <source>
        <dbReference type="EMBL" id="RFU35297.1"/>
    </source>
</evidence>
<dbReference type="Pfam" id="PF01476">
    <property type="entry name" value="LysM"/>
    <property type="match status" value="2"/>
</dbReference>
<feature type="repeat" description="ANK" evidence="3">
    <location>
        <begin position="1695"/>
        <end position="1738"/>
    </location>
</feature>
<reference evidence="6 7" key="1">
    <citation type="submission" date="2018-05" db="EMBL/GenBank/DDBJ databases">
        <title>Draft genome sequence of Scytalidium lignicola DSM 105466, a ubiquitous saprotrophic fungus.</title>
        <authorList>
            <person name="Buettner E."/>
            <person name="Gebauer A.M."/>
            <person name="Hofrichter M."/>
            <person name="Liers C."/>
            <person name="Kellner H."/>
        </authorList>
    </citation>
    <scope>NUCLEOTIDE SEQUENCE [LARGE SCALE GENOMIC DNA]</scope>
    <source>
        <strain evidence="6 7">DSM 105466</strain>
    </source>
</reference>
<dbReference type="Proteomes" id="UP000258309">
    <property type="component" value="Unassembled WGS sequence"/>
</dbReference>
<feature type="repeat" description="ANK" evidence="3">
    <location>
        <begin position="943"/>
        <end position="975"/>
    </location>
</feature>
<dbReference type="Pfam" id="PF24883">
    <property type="entry name" value="NPHP3_N"/>
    <property type="match status" value="1"/>
</dbReference>
<feature type="repeat" description="ANK" evidence="3">
    <location>
        <begin position="1111"/>
        <end position="1145"/>
    </location>
</feature>
<evidence type="ECO:0000313" key="7">
    <source>
        <dbReference type="Proteomes" id="UP000258309"/>
    </source>
</evidence>
<keyword evidence="2 3" id="KW-0040">ANK repeat</keyword>
<feature type="repeat" description="ANK" evidence="3">
    <location>
        <begin position="1659"/>
        <end position="1694"/>
    </location>
</feature>
<feature type="repeat" description="ANK" evidence="3">
    <location>
        <begin position="793"/>
        <end position="825"/>
    </location>
</feature>
<dbReference type="InterPro" id="IPR007111">
    <property type="entry name" value="NACHT_NTPase"/>
</dbReference>
<organism evidence="6 7">
    <name type="scientific">Scytalidium lignicola</name>
    <name type="common">Hyphomycete</name>
    <dbReference type="NCBI Taxonomy" id="5539"/>
    <lineage>
        <taxon>Eukaryota</taxon>
        <taxon>Fungi</taxon>
        <taxon>Dikarya</taxon>
        <taxon>Ascomycota</taxon>
        <taxon>Pezizomycotina</taxon>
        <taxon>Leotiomycetes</taxon>
        <taxon>Leotiomycetes incertae sedis</taxon>
        <taxon>Scytalidium</taxon>
    </lineage>
</organism>
<dbReference type="Gene3D" id="3.10.350.10">
    <property type="entry name" value="LysM domain"/>
    <property type="match status" value="3"/>
</dbReference>
<dbReference type="SUPFAM" id="SSF48403">
    <property type="entry name" value="Ankyrin repeat"/>
    <property type="match status" value="6"/>
</dbReference>
<feature type="domain" description="LysM" evidence="5">
    <location>
        <begin position="106"/>
        <end position="152"/>
    </location>
</feature>
<accession>A0A3E2HPL8</accession>
<dbReference type="InterPro" id="IPR018392">
    <property type="entry name" value="LysM"/>
</dbReference>
<dbReference type="InterPro" id="IPR036770">
    <property type="entry name" value="Ankyrin_rpt-contain_sf"/>
</dbReference>
<protein>
    <submittedName>
        <fullName evidence="6">Uncharacterized protein</fullName>
    </submittedName>
</protein>
<dbReference type="SUPFAM" id="SSF54106">
    <property type="entry name" value="LysM domain"/>
    <property type="match status" value="2"/>
</dbReference>
<evidence type="ECO:0000259" key="4">
    <source>
        <dbReference type="PROSITE" id="PS50837"/>
    </source>
</evidence>
<dbReference type="InterPro" id="IPR054471">
    <property type="entry name" value="GPIID_WHD"/>
</dbReference>
<feature type="repeat" description="ANK" evidence="3">
    <location>
        <begin position="1257"/>
        <end position="1292"/>
    </location>
</feature>
<evidence type="ECO:0000256" key="2">
    <source>
        <dbReference type="ARBA" id="ARBA00023043"/>
    </source>
</evidence>
<dbReference type="InterPro" id="IPR027417">
    <property type="entry name" value="P-loop_NTPase"/>
</dbReference>
<feature type="non-terminal residue" evidence="6">
    <location>
        <position position="1"/>
    </location>
</feature>
<dbReference type="PROSITE" id="PS50837">
    <property type="entry name" value="NACHT"/>
    <property type="match status" value="1"/>
</dbReference>
<dbReference type="InterPro" id="IPR056884">
    <property type="entry name" value="NPHP3-like_N"/>
</dbReference>
<dbReference type="InterPro" id="IPR036779">
    <property type="entry name" value="LysM_dom_sf"/>
</dbReference>
<dbReference type="PROSITE" id="PS50297">
    <property type="entry name" value="ANK_REP_REGION"/>
    <property type="match status" value="8"/>
</dbReference>
<dbReference type="OrthoDB" id="21416at2759"/>
<dbReference type="Pfam" id="PF12796">
    <property type="entry name" value="Ank_2"/>
    <property type="match status" value="4"/>
</dbReference>
<dbReference type="PRINTS" id="PR01415">
    <property type="entry name" value="ANKYRIN"/>
</dbReference>
<dbReference type="Pfam" id="PF00023">
    <property type="entry name" value="Ank"/>
    <property type="match status" value="2"/>
</dbReference>
<feature type="non-terminal residue" evidence="6">
    <location>
        <position position="2184"/>
    </location>
</feature>
<feature type="repeat" description="ANK" evidence="3">
    <location>
        <begin position="1146"/>
        <end position="1180"/>
    </location>
</feature>
<comment type="caution">
    <text evidence="6">The sequence shown here is derived from an EMBL/GenBank/DDBJ whole genome shotgun (WGS) entry which is preliminary data.</text>
</comment>
<name>A0A3E2HPL8_SCYLI</name>
<proteinExistence type="predicted"/>
<evidence type="ECO:0000256" key="3">
    <source>
        <dbReference type="PROSITE-ProRule" id="PRU00023"/>
    </source>
</evidence>
<dbReference type="SUPFAM" id="SSF52540">
    <property type="entry name" value="P-loop containing nucleoside triphosphate hydrolases"/>
    <property type="match status" value="1"/>
</dbReference>
<gene>
    <name evidence="6" type="ORF">B7463_g1040</name>
</gene>
<feature type="repeat" description="ANK" evidence="3">
    <location>
        <begin position="760"/>
        <end position="792"/>
    </location>
</feature>
<dbReference type="STRING" id="5539.A0A3E2HPL8"/>
<dbReference type="PROSITE" id="PS50088">
    <property type="entry name" value="ANK_REPEAT"/>
    <property type="match status" value="10"/>
</dbReference>
<dbReference type="OMA" id="EYAASNW"/>
<dbReference type="EMBL" id="NCSJ02000010">
    <property type="protein sequence ID" value="RFU35297.1"/>
    <property type="molecule type" value="Genomic_DNA"/>
</dbReference>
<dbReference type="Gene3D" id="1.25.40.20">
    <property type="entry name" value="Ankyrin repeat-containing domain"/>
    <property type="match status" value="6"/>
</dbReference>
<evidence type="ECO:0000256" key="1">
    <source>
        <dbReference type="ARBA" id="ARBA00022737"/>
    </source>
</evidence>
<dbReference type="PANTHER" id="PTHR24198:SF165">
    <property type="entry name" value="ANKYRIN REPEAT-CONTAINING PROTEIN-RELATED"/>
    <property type="match status" value="1"/>
</dbReference>
<dbReference type="Pfam" id="PF13637">
    <property type="entry name" value="Ank_4"/>
    <property type="match status" value="1"/>
</dbReference>
<evidence type="ECO:0000259" key="5">
    <source>
        <dbReference type="PROSITE" id="PS51782"/>
    </source>
</evidence>
<dbReference type="InterPro" id="IPR002110">
    <property type="entry name" value="Ankyrin_rpt"/>
</dbReference>
<feature type="domain" description="NACHT" evidence="4">
    <location>
        <begin position="299"/>
        <end position="438"/>
    </location>
</feature>
<feature type="repeat" description="ANK" evidence="3">
    <location>
        <begin position="826"/>
        <end position="848"/>
    </location>
</feature>
<dbReference type="Gene3D" id="3.40.50.300">
    <property type="entry name" value="P-loop containing nucleotide triphosphate hydrolases"/>
    <property type="match status" value="1"/>
</dbReference>
<dbReference type="CDD" id="cd00118">
    <property type="entry name" value="LysM"/>
    <property type="match status" value="2"/>
</dbReference>
<keyword evidence="7" id="KW-1185">Reference proteome</keyword>
<keyword evidence="1" id="KW-0677">Repeat</keyword>
<dbReference type="Pfam" id="PF22939">
    <property type="entry name" value="WHD_GPIID"/>
    <property type="match status" value="1"/>
</dbReference>
<feature type="repeat" description="ANK" evidence="3">
    <location>
        <begin position="1445"/>
        <end position="1477"/>
    </location>
</feature>
<dbReference type="SMART" id="SM00248">
    <property type="entry name" value="ANK"/>
    <property type="match status" value="26"/>
</dbReference>
<feature type="domain" description="LysM" evidence="5">
    <location>
        <begin position="21"/>
        <end position="67"/>
    </location>
</feature>
<dbReference type="PANTHER" id="PTHR24198">
    <property type="entry name" value="ANKYRIN REPEAT AND PROTEIN KINASE DOMAIN-CONTAINING PROTEIN"/>
    <property type="match status" value="1"/>
</dbReference>
<dbReference type="PROSITE" id="PS51782">
    <property type="entry name" value="LYSM"/>
    <property type="match status" value="2"/>
</dbReference>
<sequence length="2184" mass="241652">MIKSEESTQVNRLQQKPKVPQKLSVVSGDQCSVIATAAGISLTQFYAWNPAVGSTCVSLFLGYYVCIDVIGFTPTITTTIKTTTTTGNGISTPTPIQTGMATNCDKFHLVISGDQCGTIAANAGVSLAQFYSWNPAVGSTCATLFLDYYCGAIATAAGITLTKFYSWNPAIGSTCATLFLGYHPLPFFVSVTTGIQRHTPSGSLIAQQCHPYYIPSRFIMAARDSDSSDFEIIDPVSLATEIADEKVDVGRINSWLNPTGYNTPSSEFCRHLSSKSPGTGEWIREQTQFKQWYSSDSHNFIWIKAVPGAGKSVLAASMTDSLKREHDGPVLFFFFRQIIDDNSKARSLVRDWIAQVLPFAGILQVALWEYVNEGTHLESISTAQLWKHLLFAFNFINKVYCIVDALDEMTIDEEFLAMLNELGTFRPRHLKLLITSRPTQYLQRLLKNAQVIHVESNKEPVRRDISVFVSRGLKELDVDSEIQSLIKITICERSQGLFLYARLMLDQIKQTAKEQGKKDVPWFGQMVLKLPVGLEEMYNQVLFDHATKFNIGQQTQILILQLVTHSSRPLRLIEIASAIETNSYTSAFTVNDKNSKEIVRTSCGPLLEIMEDEVIQILHHSFKEYLLDSSRLERQSGTPQFPIIDPTVAHKTLALTCLKSLQIPILSQHSEPAKATRTKRRKVPPQKGSYTINLGSIMLQYPLVEYAAKNWMYHARQYNADDDQAFFSQLLQFCTLDATRFETWQRLLSSDSNTTLVLASNSSPLHVGAAYGLYQWVRYLIRNGADLDAFDSGENTPLFWAAIGGWTEVVKLLLENGAQPDIGGLNGMKPIHVAAQRNHSAVVKLLLEADVPPTSPECRRYGNANFIIDEHALKYASKLGHIETVLKMVPYASRDELGEALCNAAAAGHSDLVSTLLSIPDPEKQLSPNTISRVQAKFTKLTGGEPVLNLAISSLDVQCVRILLEKGANVSVQSEPSDATNSDRLLGGRGLRHEQSFSPLHVLATSITKSAQETAAREILSLLLAAGADLEARNDEGNTPLLSGIGSERHISLSSLSIPIQIFMNAGADLKAENTKNGETVLFYACTSLDTTEIAKQALELGADVSKRSFNGATILHRATENRHRSVELIELITSYGADINAQDNEGNTALHIACNDRIIKPKTIKKLLSLGSDPKIKNQDGCTPLHIFQPCLLKIEVIRELIDAFIDAGADLEARDGNGETPLHRIVTMNSNVEFLESLFQHPRVKPDIAARTIHGGKTVLHLALQPRIYNAYKLLNMLLEYGADPTWTDDDGNTLLHEIGRRFQGSDEDIQLIKRLIECGVSFHSVNKKGRTVAHVVPSECRKTCHPGTRDFLFTILQKIDPSFDINARDLDGHTSLHLAAVVSEPRTFSLIHAGADPGAQSHDGRTPLHCAARGCQSGILAMIIRLSGELKQRLDIDAVDTHGQTPLHDACRSGCPESVRILLDAGADFNVLDTSNCTPLVTCAEFLDEQKHWDNKLLAALENKATSRGLSLDIDGLSHDNISRPVERSEDDIPDIIEPTMDVLVKKGVDFTRPIKPYSGELTAISKLVRYGMTECVEKIISKAKLFDDPSFTIPLANEVKMWSIIFPRPLLQVACSQPFWNMEMVKLLVTKGQVDVNAHQQIEEKDYRVTGNIIPGLTALHVLANGTSWWHVEAIRYLIENGADIHAVDDKGQTPLDIASTYSNRKSLLGHSYFTPQCCELLLQAGANPNRVNSLGLTPLDHAGGDPAIIKVLLKYGADINARAKSVLISAIEAGEVVTLKQYLEAGSDCNIPDGSTKRGSYFSRHHDKSLTKKYPLLFAAMPPHDSKWKDGISKEMVKSLLDYGARFDQPVSDNDTLIHYLFEWAKSSSLQPFVEKAGLDLSIRDQRGRTVLMSALSSSVKYEHDSVALQPEEKDRLIAEYTPSYLLLANSPLYSKAIDYFATDNEGKHIIFYLAQNKACAKQHAARFLSILGVSALIVKKDKAGFSPLHVALALMNLTACEQFISEGGADILEPDPNGDTALHHLFRCSSEYRMAECLEFIAKFPALSNLVNFRNNEGNTPLLTHLVSNAILSRGRLRPSQNLDPLQFFVDHGADFTVTNNKRETALHIVSKKPPERCLALIMRESDRAHYHVTLFKRLVELGCDPLLEDEGGRTALDIAATVGKKEILKLYERRNYD</sequence>